<feature type="transmembrane region" description="Helical" evidence="8">
    <location>
        <begin position="98"/>
        <end position="120"/>
    </location>
</feature>
<dbReference type="GO" id="GO:0005886">
    <property type="term" value="C:plasma membrane"/>
    <property type="evidence" value="ECO:0007669"/>
    <property type="project" value="UniProtKB-SubCell"/>
</dbReference>
<dbReference type="PROSITE" id="PS51257">
    <property type="entry name" value="PROKAR_LIPOPROTEIN"/>
    <property type="match status" value="1"/>
</dbReference>
<dbReference type="InterPro" id="IPR017850">
    <property type="entry name" value="Alkaline_phosphatase_core_sf"/>
</dbReference>
<dbReference type="AlphaFoldDB" id="A0A378NID7"/>
<evidence type="ECO:0000256" key="3">
    <source>
        <dbReference type="ARBA" id="ARBA00022679"/>
    </source>
</evidence>
<keyword evidence="4 8" id="KW-0812">Transmembrane</keyword>
<keyword evidence="5 8" id="KW-1133">Transmembrane helix</keyword>
<evidence type="ECO:0000256" key="4">
    <source>
        <dbReference type="ARBA" id="ARBA00022692"/>
    </source>
</evidence>
<feature type="transmembrane region" description="Helical" evidence="8">
    <location>
        <begin position="55"/>
        <end position="74"/>
    </location>
</feature>
<evidence type="ECO:0000256" key="8">
    <source>
        <dbReference type="SAM" id="Phobius"/>
    </source>
</evidence>
<organism evidence="10 11">
    <name type="scientific">Mannheimia haemolytica</name>
    <name type="common">Pasteurella haemolytica</name>
    <dbReference type="NCBI Taxonomy" id="75985"/>
    <lineage>
        <taxon>Bacteria</taxon>
        <taxon>Pseudomonadati</taxon>
        <taxon>Pseudomonadota</taxon>
        <taxon>Gammaproteobacteria</taxon>
        <taxon>Pasteurellales</taxon>
        <taxon>Pasteurellaceae</taxon>
        <taxon>Mannheimia</taxon>
    </lineage>
</organism>
<evidence type="ECO:0000256" key="7">
    <source>
        <dbReference type="ARBA" id="ARBA00038481"/>
    </source>
</evidence>
<evidence type="ECO:0000256" key="6">
    <source>
        <dbReference type="ARBA" id="ARBA00023136"/>
    </source>
</evidence>
<feature type="transmembrane region" description="Helical" evidence="8">
    <location>
        <begin position="132"/>
        <end position="152"/>
    </location>
</feature>
<feature type="domain" description="Sulfatase N-terminal" evidence="9">
    <location>
        <begin position="194"/>
        <end position="470"/>
    </location>
</feature>
<comment type="similarity">
    <text evidence="7">Belongs to the phosphoethanolamine transferase family.</text>
</comment>
<dbReference type="GO" id="GO:0009244">
    <property type="term" value="P:lipopolysaccharide core region biosynthetic process"/>
    <property type="evidence" value="ECO:0007669"/>
    <property type="project" value="TreeGrafter"/>
</dbReference>
<dbReference type="EMBL" id="UGPL01000006">
    <property type="protein sequence ID" value="STY67536.1"/>
    <property type="molecule type" value="Genomic_DNA"/>
</dbReference>
<dbReference type="SUPFAM" id="SSF53649">
    <property type="entry name" value="Alkaline phosphatase-like"/>
    <property type="match status" value="1"/>
</dbReference>
<evidence type="ECO:0000256" key="2">
    <source>
        <dbReference type="ARBA" id="ARBA00022475"/>
    </source>
</evidence>
<dbReference type="InterPro" id="IPR000917">
    <property type="entry name" value="Sulfatase_N"/>
</dbReference>
<gene>
    <name evidence="10" type="primary">ybiP</name>
    <name evidence="10" type="ORF">NCTC9380_02897</name>
</gene>
<keyword evidence="2" id="KW-1003">Cell membrane</keyword>
<dbReference type="EC" id="2.7.-.-" evidence="10"/>
<evidence type="ECO:0000313" key="11">
    <source>
        <dbReference type="Proteomes" id="UP000254031"/>
    </source>
</evidence>
<dbReference type="Gene3D" id="3.40.720.10">
    <property type="entry name" value="Alkaline Phosphatase, subunit A"/>
    <property type="match status" value="1"/>
</dbReference>
<evidence type="ECO:0000256" key="5">
    <source>
        <dbReference type="ARBA" id="ARBA00022989"/>
    </source>
</evidence>
<evidence type="ECO:0000259" key="9">
    <source>
        <dbReference type="Pfam" id="PF00884"/>
    </source>
</evidence>
<dbReference type="GO" id="GO:0016776">
    <property type="term" value="F:phosphotransferase activity, phosphate group as acceptor"/>
    <property type="evidence" value="ECO:0007669"/>
    <property type="project" value="TreeGrafter"/>
</dbReference>
<dbReference type="PANTHER" id="PTHR30443">
    <property type="entry name" value="INNER MEMBRANE PROTEIN"/>
    <property type="match status" value="1"/>
</dbReference>
<dbReference type="PANTHER" id="PTHR30443:SF4">
    <property type="entry name" value="PHOSPHOETHANOLAMINE TRANSFERASE OPGE-RELATED"/>
    <property type="match status" value="1"/>
</dbReference>
<feature type="transmembrane region" description="Helical" evidence="8">
    <location>
        <begin position="28"/>
        <end position="48"/>
    </location>
</feature>
<evidence type="ECO:0000256" key="1">
    <source>
        <dbReference type="ARBA" id="ARBA00004651"/>
    </source>
</evidence>
<accession>A0A378NID7</accession>
<dbReference type="Proteomes" id="UP000254031">
    <property type="component" value="Unassembled WGS sequence"/>
</dbReference>
<keyword evidence="6 8" id="KW-0472">Membrane</keyword>
<sequence length="520" mass="58845">MKSKQLFGILVAISLATAASCLMLIGSGFFPNPSIFEVILGVFLIIALASSKWTYYLLLLPISIAYAIYTPVGIKFGKPTYEYIASIFATDMMESKEFIAQLPILNIAAGIAIVLAVIFYRKITNRYQIRFLRNKTFVISAFVLMLFSLAPFKFFQEFYNSSLKVKKELEVLNNLTLDSQWGQSTLSSTSNYDDYVLIMGESARKDYHHAYGYPAANTPFMSSAKGTLIDGLTSGGTNTIASLRLMLTKPDTEKWEANYGLTLIDLIKSTGIKTYWISNQGYLGNYDTPISSIGNKSDVKIFTKAGDSLNTNVSDFELLPHFAKVIEEPAQGKRFIFLHLYGSHPITCDRLTDYPKMFDDDKLPKRYFNVNCYVSSIKKTDELLKRVYDLLVKNQENHQRSFSMVYLSDHGLSHEVSKENIVIHNGKDRSKLHYDIPLFKISSDDTQRNEYKAFKSGLNFTNSIANWIGIENPLLDKEINLFNEQNDKSDYGLKKIIETQSTVEDPAVPIPESYLYKATN</sequence>
<dbReference type="Pfam" id="PF00884">
    <property type="entry name" value="Sulfatase"/>
    <property type="match status" value="1"/>
</dbReference>
<proteinExistence type="inferred from homology"/>
<dbReference type="InterPro" id="IPR040423">
    <property type="entry name" value="PEA_transferase"/>
</dbReference>
<dbReference type="InterPro" id="IPR058130">
    <property type="entry name" value="PEA_transf_C"/>
</dbReference>
<name>A0A378NID7_MANHA</name>
<reference evidence="10 11" key="1">
    <citation type="submission" date="2018-06" db="EMBL/GenBank/DDBJ databases">
        <authorList>
            <consortium name="Pathogen Informatics"/>
            <person name="Doyle S."/>
        </authorList>
    </citation>
    <scope>NUCLEOTIDE SEQUENCE [LARGE SCALE GENOMIC DNA]</scope>
    <source>
        <strain evidence="10 11">NCTC9380</strain>
    </source>
</reference>
<comment type="subcellular location">
    <subcellularLocation>
        <location evidence="1">Cell membrane</location>
        <topology evidence="1">Multi-pass membrane protein</topology>
    </subcellularLocation>
</comment>
<dbReference type="CDD" id="cd16017">
    <property type="entry name" value="LptA"/>
    <property type="match status" value="1"/>
</dbReference>
<dbReference type="RefSeq" id="WP_006252537.1">
    <property type="nucleotide sequence ID" value="NZ_CP017484.1"/>
</dbReference>
<protein>
    <submittedName>
        <fullName evidence="10">Phosphoethanolamine transferase ybiP</fullName>
        <ecNumber evidence="10">2.7.-.-</ecNumber>
    </submittedName>
</protein>
<evidence type="ECO:0000313" key="10">
    <source>
        <dbReference type="EMBL" id="STY67536.1"/>
    </source>
</evidence>
<keyword evidence="3 10" id="KW-0808">Transferase</keyword>